<feature type="compositionally biased region" description="Pro residues" evidence="1">
    <location>
        <begin position="244"/>
        <end position="258"/>
    </location>
</feature>
<evidence type="ECO:0000313" key="2">
    <source>
        <dbReference type="EMBL" id="CEM05812.1"/>
    </source>
</evidence>
<evidence type="ECO:0008006" key="4">
    <source>
        <dbReference type="Google" id="ProtNLM"/>
    </source>
</evidence>
<feature type="region of interest" description="Disordered" evidence="1">
    <location>
        <begin position="223"/>
        <end position="263"/>
    </location>
</feature>
<reference evidence="2 3" key="1">
    <citation type="submission" date="2014-11" db="EMBL/GenBank/DDBJ databases">
        <authorList>
            <person name="Zhu J."/>
            <person name="Qi W."/>
            <person name="Song R."/>
        </authorList>
    </citation>
    <scope>NUCLEOTIDE SEQUENCE [LARGE SCALE GENOMIC DNA]</scope>
</reference>
<feature type="region of interest" description="Disordered" evidence="1">
    <location>
        <begin position="160"/>
        <end position="189"/>
    </location>
</feature>
<accession>A0A0G4F2F5</accession>
<dbReference type="VEuPathDB" id="CryptoDB:Vbra_14339"/>
<dbReference type="Proteomes" id="UP000041254">
    <property type="component" value="Unassembled WGS sequence"/>
</dbReference>
<proteinExistence type="predicted"/>
<dbReference type="EMBL" id="CDMY01000364">
    <property type="protein sequence ID" value="CEM05812.1"/>
    <property type="molecule type" value="Genomic_DNA"/>
</dbReference>
<dbReference type="InParanoid" id="A0A0G4F2F5"/>
<evidence type="ECO:0000256" key="1">
    <source>
        <dbReference type="SAM" id="MobiDB-lite"/>
    </source>
</evidence>
<organism evidence="2 3">
    <name type="scientific">Vitrella brassicaformis (strain CCMP3155)</name>
    <dbReference type="NCBI Taxonomy" id="1169540"/>
    <lineage>
        <taxon>Eukaryota</taxon>
        <taxon>Sar</taxon>
        <taxon>Alveolata</taxon>
        <taxon>Colpodellida</taxon>
        <taxon>Vitrellaceae</taxon>
        <taxon>Vitrella</taxon>
    </lineage>
</organism>
<gene>
    <name evidence="2" type="ORF">Vbra_14339</name>
</gene>
<keyword evidence="3" id="KW-1185">Reference proteome</keyword>
<name>A0A0G4F2F5_VITBC</name>
<protein>
    <recommendedName>
        <fullName evidence="4">Glyceraldehyde 3-phosphate dehydrogenase NAD(P) binding domain-containing protein</fullName>
    </recommendedName>
</protein>
<dbReference type="OrthoDB" id="1152826at2759"/>
<dbReference type="InterPro" id="IPR036291">
    <property type="entry name" value="NAD(P)-bd_dom_sf"/>
</dbReference>
<dbReference type="SUPFAM" id="SSF51735">
    <property type="entry name" value="NAD(P)-binding Rossmann-fold domains"/>
    <property type="match status" value="1"/>
</dbReference>
<dbReference type="AlphaFoldDB" id="A0A0G4F2F5"/>
<dbReference type="Gene3D" id="3.40.50.720">
    <property type="entry name" value="NAD(P)-binding Rossmann-like Domain"/>
    <property type="match status" value="1"/>
</dbReference>
<sequence>MSSGESEFSACRLGKVKVAINGFGRLGQSIYRASIECGADVVAINDSFLHPPNIRAKLRTIMAPSTTTNYKRLNSLSIPKNFPRPTLASLAPHQQQQQLIGASTSSPRVYHVLDHAAMCVCESEVECLVDTSRGAGRLVFIRMRPSANAMWVRPPKRVASGSTLSVSSEGGCGMASSEDETADSSADEHDDRVLTYLERLRERLSVDYRSLVVEEQSPLEFRIVQRPDHQHHHSSGKRDILSPSTPPLFSPAGSPPDSPTRTGLLPAAAAVRQPYLLSSPSLVGGDMVYDEDGMHHFCHDAPLVG</sequence>
<evidence type="ECO:0000313" key="3">
    <source>
        <dbReference type="Proteomes" id="UP000041254"/>
    </source>
</evidence>